<dbReference type="EMBL" id="JBGOGF010000008">
    <property type="protein sequence ID" value="MFA1772656.1"/>
    <property type="molecule type" value="Genomic_DNA"/>
</dbReference>
<dbReference type="Gene3D" id="2.60.40.10">
    <property type="entry name" value="Immunoglobulins"/>
    <property type="match status" value="1"/>
</dbReference>
<evidence type="ECO:0000313" key="3">
    <source>
        <dbReference type="EMBL" id="MFA1772656.1"/>
    </source>
</evidence>
<dbReference type="Proteomes" id="UP000323866">
    <property type="component" value="Unassembled WGS sequence"/>
</dbReference>
<name>A0A5M8QRL4_9BACT</name>
<feature type="transmembrane region" description="Helical" evidence="1">
    <location>
        <begin position="42"/>
        <end position="60"/>
    </location>
</feature>
<dbReference type="PANTHER" id="PTHR37947">
    <property type="entry name" value="BLL2462 PROTEIN"/>
    <property type="match status" value="1"/>
</dbReference>
<dbReference type="EMBL" id="VKKZ01000010">
    <property type="protein sequence ID" value="KAA6437690.1"/>
    <property type="molecule type" value="Genomic_DNA"/>
</dbReference>
<comment type="caution">
    <text evidence="2">The sequence shown here is derived from an EMBL/GenBank/DDBJ whole genome shotgun (WGS) entry which is preliminary data.</text>
</comment>
<sequence>MQSFQIHTAYSPWFALLCLAVGVGVSWFMYRRGGPWPTGLRWLLASLRALLVALVCFLLLEPYTRRVRQEEIKPKVVLAFDNSQSVGLFTQKADLTRTLQGLDALAERLRKRGMEVVTESFQEGDSAASSLASMPLQAPFTNLHALLEKGENAFKDQNLAATVLISDGIHNQGPTPTFQLYNAPVYPLALGDTIPKRDVVLEEVQYNKINYTGTSFPIQARLRHNGFSGTAMNVLLQENGKTVQRKTVSLPRGGTSQTTFQVTAAQPGKKHFEVVVQPVTGEFTHLNNRRHAYLEVIKGKLKILVAAAAPHPDIKALRSALRTNPLLDVEVVLGPFQNPSFKTPYDAAVLHQIPNASGVGTDWLRRLRSDKVPTFYILGAQTDFNSFNALQAGVQLNRPSPQFDEVQPLLNQAFKRFSTEPIAQTRVRNWPPTAVTFGEWQLAPAAEVILHQQVGAVRTTKPLLIYKPAAPTPSAVLLTDGSWQWRLTEAVDHGSVQIYDELMTHMVQLLANRRNQKRLHVYPVKDEFETSEQVTLQADVFNAVQEEIFGQTISLTLTHNNGKQTQHRFKHEQGGEGLPLGNLPVGVYRYTATTRAENQNHTDTGEFVVQEQNLESLLAVADHSLLSQLAERSETRLYYPTQLAQLEQDLIKADFKAVLRSHQEEKDLLEQPWFYFLLLGLACTEWALRRFFGTL</sequence>
<proteinExistence type="predicted"/>
<gene>
    <name evidence="3" type="ORF">ACD591_15260</name>
    <name evidence="2" type="ORF">FOE74_04080</name>
</gene>
<feature type="transmembrane region" description="Helical" evidence="1">
    <location>
        <begin position="12"/>
        <end position="30"/>
    </location>
</feature>
<keyword evidence="1" id="KW-0472">Membrane</keyword>
<dbReference type="OrthoDB" id="9763076at2"/>
<reference evidence="3 5" key="3">
    <citation type="submission" date="2024-08" db="EMBL/GenBank/DDBJ databases">
        <authorList>
            <person name="Wei W."/>
        </authorList>
    </citation>
    <scope>NUCLEOTIDE SEQUENCE [LARGE SCALE GENOMIC DNA]</scope>
    <source>
        <strain evidence="3 5">XU2</strain>
    </source>
</reference>
<keyword evidence="1" id="KW-1133">Transmembrane helix</keyword>
<dbReference type="RefSeq" id="WP_149097311.1">
    <property type="nucleotide sequence ID" value="NZ_BMMG01000001.1"/>
</dbReference>
<dbReference type="InterPro" id="IPR013783">
    <property type="entry name" value="Ig-like_fold"/>
</dbReference>
<reference evidence="2 4" key="2">
    <citation type="submission" date="2019-09" db="EMBL/GenBank/DDBJ databases">
        <title>A bacterium isolated from glacier soil.</title>
        <authorList>
            <person name="Liu Q."/>
        </authorList>
    </citation>
    <scope>NUCLEOTIDE SEQUENCE [LARGE SCALE GENOMIC DNA]</scope>
    <source>
        <strain evidence="2 4">MDT1-10-3</strain>
    </source>
</reference>
<evidence type="ECO:0000313" key="5">
    <source>
        <dbReference type="Proteomes" id="UP001570846"/>
    </source>
</evidence>
<reference evidence="2 4" key="1">
    <citation type="submission" date="2019-07" db="EMBL/GenBank/DDBJ databases">
        <authorList>
            <person name="Qu J.-H."/>
        </authorList>
    </citation>
    <scope>NUCLEOTIDE SEQUENCE [LARGE SCALE GENOMIC DNA]</scope>
    <source>
        <strain evidence="2 4">MDT1-10-3</strain>
    </source>
</reference>
<keyword evidence="5" id="KW-1185">Reference proteome</keyword>
<keyword evidence="1" id="KW-0812">Transmembrane</keyword>
<protein>
    <submittedName>
        <fullName evidence="2">VWA domain-containing protein</fullName>
    </submittedName>
</protein>
<evidence type="ECO:0000313" key="2">
    <source>
        <dbReference type="EMBL" id="KAA6437690.1"/>
    </source>
</evidence>
<evidence type="ECO:0000313" key="4">
    <source>
        <dbReference type="Proteomes" id="UP000323866"/>
    </source>
</evidence>
<evidence type="ECO:0000256" key="1">
    <source>
        <dbReference type="SAM" id="Phobius"/>
    </source>
</evidence>
<organism evidence="2 4">
    <name type="scientific">Rufibacter glacialis</name>
    <dbReference type="NCBI Taxonomy" id="1259555"/>
    <lineage>
        <taxon>Bacteria</taxon>
        <taxon>Pseudomonadati</taxon>
        <taxon>Bacteroidota</taxon>
        <taxon>Cytophagia</taxon>
        <taxon>Cytophagales</taxon>
        <taxon>Hymenobacteraceae</taxon>
        <taxon>Rufibacter</taxon>
    </lineage>
</organism>
<dbReference type="PANTHER" id="PTHR37947:SF1">
    <property type="entry name" value="BLL2462 PROTEIN"/>
    <property type="match status" value="1"/>
</dbReference>
<dbReference type="AlphaFoldDB" id="A0A5M8QRL4"/>
<accession>A0A5M8QRL4</accession>
<dbReference type="Proteomes" id="UP001570846">
    <property type="component" value="Unassembled WGS sequence"/>
</dbReference>